<comment type="caution">
    <text evidence="5">The sequence shown here is derived from an EMBL/GenBank/DDBJ whole genome shotgun (WGS) entry which is preliminary data.</text>
</comment>
<evidence type="ECO:0000256" key="4">
    <source>
        <dbReference type="ARBA" id="ARBA00023136"/>
    </source>
</evidence>
<evidence type="ECO:0000256" key="2">
    <source>
        <dbReference type="ARBA" id="ARBA00022692"/>
    </source>
</evidence>
<dbReference type="EMBL" id="CATQJL010000305">
    <property type="protein sequence ID" value="CAJ0602724.1"/>
    <property type="molecule type" value="Genomic_DNA"/>
</dbReference>
<name>A0AA36H2A2_CYLNA</name>
<evidence type="ECO:0000256" key="1">
    <source>
        <dbReference type="ARBA" id="ARBA00004141"/>
    </source>
</evidence>
<dbReference type="Proteomes" id="UP001176961">
    <property type="component" value="Unassembled WGS sequence"/>
</dbReference>
<dbReference type="GO" id="GO:0005789">
    <property type="term" value="C:endoplasmic reticulum membrane"/>
    <property type="evidence" value="ECO:0007669"/>
    <property type="project" value="TreeGrafter"/>
</dbReference>
<keyword evidence="2" id="KW-0812">Transmembrane</keyword>
<dbReference type="PANTHER" id="PTHR43184">
    <property type="entry name" value="MAJOR FACILITATOR SUPERFAMILY TRANSPORTER 16, ISOFORM B"/>
    <property type="match status" value="1"/>
</dbReference>
<keyword evidence="6" id="KW-1185">Reference proteome</keyword>
<gene>
    <name evidence="5" type="ORF">CYNAS_LOCUS14707</name>
</gene>
<reference evidence="5" key="1">
    <citation type="submission" date="2023-07" db="EMBL/GenBank/DDBJ databases">
        <authorList>
            <consortium name="CYATHOMIX"/>
        </authorList>
    </citation>
    <scope>NUCLEOTIDE SEQUENCE</scope>
    <source>
        <strain evidence="5">N/A</strain>
    </source>
</reference>
<organism evidence="5 6">
    <name type="scientific">Cylicocyclus nassatus</name>
    <name type="common">Nematode worm</name>
    <dbReference type="NCBI Taxonomy" id="53992"/>
    <lineage>
        <taxon>Eukaryota</taxon>
        <taxon>Metazoa</taxon>
        <taxon>Ecdysozoa</taxon>
        <taxon>Nematoda</taxon>
        <taxon>Chromadorea</taxon>
        <taxon>Rhabditida</taxon>
        <taxon>Rhabditina</taxon>
        <taxon>Rhabditomorpha</taxon>
        <taxon>Strongyloidea</taxon>
        <taxon>Strongylidae</taxon>
        <taxon>Cylicocyclus</taxon>
    </lineage>
</organism>
<comment type="subcellular location">
    <subcellularLocation>
        <location evidence="1">Membrane</location>
        <topology evidence="1">Multi-pass membrane protein</topology>
    </subcellularLocation>
</comment>
<accession>A0AA36H2A2</accession>
<keyword evidence="4" id="KW-0472">Membrane</keyword>
<keyword evidence="3" id="KW-1133">Transmembrane helix</keyword>
<sequence length="102" mass="11310">MPRVRLRSAETLTGVPLHARLVRLITGGEAWTVHHLQVFVLTFFSFAFIHATRKTLSTVKPSLIATWTQGTETRPPLFPSDQAASEFLAKLDGGFLLAYSIT</sequence>
<dbReference type="AlphaFoldDB" id="A0AA36H2A2"/>
<evidence type="ECO:0000313" key="6">
    <source>
        <dbReference type="Proteomes" id="UP001176961"/>
    </source>
</evidence>
<dbReference type="PANTHER" id="PTHR43184:SF12">
    <property type="entry name" value="SUGAR PHOSPHATE EXCHANGER 3"/>
    <property type="match status" value="1"/>
</dbReference>
<evidence type="ECO:0000313" key="5">
    <source>
        <dbReference type="EMBL" id="CAJ0602724.1"/>
    </source>
</evidence>
<protein>
    <submittedName>
        <fullName evidence="5">Uncharacterized protein</fullName>
    </submittedName>
</protein>
<proteinExistence type="predicted"/>
<evidence type="ECO:0000256" key="3">
    <source>
        <dbReference type="ARBA" id="ARBA00022989"/>
    </source>
</evidence>